<keyword evidence="1" id="KW-1133">Transmembrane helix</keyword>
<dbReference type="EMBL" id="JADOUF010000001">
    <property type="protein sequence ID" value="MBG6135728.1"/>
    <property type="molecule type" value="Genomic_DNA"/>
</dbReference>
<keyword evidence="1" id="KW-0472">Membrane</keyword>
<sequence>MNPIADDIRQTLSVQVAEAPQVSDVADRAIVVADRIRRRRAVTVVAGLVTVVSLLGGTWLLRGHSLDPRPEVPPGSVASVTVTTPPGLKVDQFKEGELLTADGRRLATPPQTDAIWRVDGGWLLKTRKGATAASLLFMDRAGTQKTLLDGVDRFALAPDRVRVAWNTSTRMSVGRFAHGAVVEEHSTVAPETGGQMIYTGRVVHFSVLRQGVDHQDLWVPELGGYQRSYTVDPLTTRVSSPTTDEQYFIGSVAGTRGERACPALLDGLNALRAVRTFCDTPAGVWRSGGIAVAGDNVSADGRHVLSYQDRGGDSGTVEIYPTDGSVIPTAVCSFHASELVWEDDNTVVGINGKENNTFYRCHLSGDVSTLAGPSGNVRFVR</sequence>
<evidence type="ECO:0000313" key="2">
    <source>
        <dbReference type="EMBL" id="MBG6135728.1"/>
    </source>
</evidence>
<evidence type="ECO:0000256" key="1">
    <source>
        <dbReference type="SAM" id="Phobius"/>
    </source>
</evidence>
<organism evidence="2 3">
    <name type="scientific">Longispora fulva</name>
    <dbReference type="NCBI Taxonomy" id="619741"/>
    <lineage>
        <taxon>Bacteria</taxon>
        <taxon>Bacillati</taxon>
        <taxon>Actinomycetota</taxon>
        <taxon>Actinomycetes</taxon>
        <taxon>Micromonosporales</taxon>
        <taxon>Micromonosporaceae</taxon>
        <taxon>Longispora</taxon>
    </lineage>
</organism>
<keyword evidence="3" id="KW-1185">Reference proteome</keyword>
<keyword evidence="1" id="KW-0812">Transmembrane</keyword>
<dbReference type="AlphaFoldDB" id="A0A8J7GGL3"/>
<proteinExistence type="predicted"/>
<feature type="transmembrane region" description="Helical" evidence="1">
    <location>
        <begin position="41"/>
        <end position="61"/>
    </location>
</feature>
<comment type="caution">
    <text evidence="2">The sequence shown here is derived from an EMBL/GenBank/DDBJ whole genome shotgun (WGS) entry which is preliminary data.</text>
</comment>
<dbReference type="RefSeq" id="WP_197002797.1">
    <property type="nucleotide sequence ID" value="NZ_BONS01000002.1"/>
</dbReference>
<evidence type="ECO:0000313" key="3">
    <source>
        <dbReference type="Proteomes" id="UP000622552"/>
    </source>
</evidence>
<gene>
    <name evidence="2" type="ORF">IW245_001922</name>
</gene>
<reference evidence="2" key="1">
    <citation type="submission" date="2020-11" db="EMBL/GenBank/DDBJ databases">
        <title>Sequencing the genomes of 1000 actinobacteria strains.</title>
        <authorList>
            <person name="Klenk H.-P."/>
        </authorList>
    </citation>
    <scope>NUCLEOTIDE SEQUENCE</scope>
    <source>
        <strain evidence="2">DSM 45356</strain>
    </source>
</reference>
<dbReference type="Proteomes" id="UP000622552">
    <property type="component" value="Unassembled WGS sequence"/>
</dbReference>
<accession>A0A8J7GGL3</accession>
<name>A0A8J7GGL3_9ACTN</name>
<protein>
    <submittedName>
        <fullName evidence="2">Uncharacterized protein</fullName>
    </submittedName>
</protein>